<dbReference type="GO" id="GO:0000160">
    <property type="term" value="P:phosphorelay signal transduction system"/>
    <property type="evidence" value="ECO:0007669"/>
    <property type="project" value="InterPro"/>
</dbReference>
<dbReference type="InterPro" id="IPR011006">
    <property type="entry name" value="CheY-like_superfamily"/>
</dbReference>
<dbReference type="AlphaFoldDB" id="A0A7M3T6A4"/>
<keyword evidence="1" id="KW-0812">Transmembrane</keyword>
<sequence length="220" mass="23924">MEGVARLLEAISALLWPMAAIVIMFLLLPVIRAVIAKREFSLEIGGFKFSAQKATEKIQQQLADLQAKIVALETGGEVSGKGEKPFAEGPIRRLSILWVDDHPSNNAFEAVSFRRDGHTVHQVSGTREALGALRAGGVDIVISDMGHLEDGARDPEAGMKLLREMRGKGDETPLAFYTTRATARRWAGEARELGAITMTDSFTTLCATIKRRFTSAEKGG</sequence>
<reference evidence="3 4" key="1">
    <citation type="submission" date="2020-02" db="EMBL/GenBank/DDBJ databases">
        <title>complete genome sequence of Rhodobacteraceae bacterium.</title>
        <authorList>
            <person name="Park J."/>
            <person name="Kim Y.-S."/>
            <person name="Kim K.-H."/>
        </authorList>
    </citation>
    <scope>NUCLEOTIDE SEQUENCE [LARGE SCALE GENOMIC DNA]</scope>
    <source>
        <strain evidence="3 4">RR4-56</strain>
    </source>
</reference>
<protein>
    <submittedName>
        <fullName evidence="3">Response regulator</fullName>
    </submittedName>
</protein>
<keyword evidence="1" id="KW-0472">Membrane</keyword>
<dbReference type="InterPro" id="IPR001789">
    <property type="entry name" value="Sig_transdc_resp-reg_receiver"/>
</dbReference>
<dbReference type="SUPFAM" id="SSF52172">
    <property type="entry name" value="CheY-like"/>
    <property type="match status" value="1"/>
</dbReference>
<feature type="transmembrane region" description="Helical" evidence="1">
    <location>
        <begin position="14"/>
        <end position="35"/>
    </location>
</feature>
<gene>
    <name evidence="3" type="ORF">G5B40_20040</name>
</gene>
<dbReference type="EMBL" id="CP049056">
    <property type="protein sequence ID" value="QIE57535.1"/>
    <property type="molecule type" value="Genomic_DNA"/>
</dbReference>
<evidence type="ECO:0000313" key="4">
    <source>
        <dbReference type="Proteomes" id="UP000503336"/>
    </source>
</evidence>
<evidence type="ECO:0000256" key="1">
    <source>
        <dbReference type="SAM" id="Phobius"/>
    </source>
</evidence>
<dbReference type="Pfam" id="PF00072">
    <property type="entry name" value="Response_reg"/>
    <property type="match status" value="1"/>
</dbReference>
<dbReference type="Proteomes" id="UP000503336">
    <property type="component" value="Chromosome"/>
</dbReference>
<proteinExistence type="predicted"/>
<dbReference type="RefSeq" id="WP_165102640.1">
    <property type="nucleotide sequence ID" value="NZ_CP049056.1"/>
</dbReference>
<dbReference type="Gene3D" id="3.40.50.2300">
    <property type="match status" value="1"/>
</dbReference>
<name>A0A7M3T6A4_9RHOB</name>
<organism evidence="3 4">
    <name type="scientific">Pikeienuella piscinae</name>
    <dbReference type="NCBI Taxonomy" id="2748098"/>
    <lineage>
        <taxon>Bacteria</taxon>
        <taxon>Pseudomonadati</taxon>
        <taxon>Pseudomonadota</taxon>
        <taxon>Alphaproteobacteria</taxon>
        <taxon>Rhodobacterales</taxon>
        <taxon>Paracoccaceae</taxon>
        <taxon>Pikeienuella</taxon>
    </lineage>
</organism>
<evidence type="ECO:0000259" key="2">
    <source>
        <dbReference type="Pfam" id="PF00072"/>
    </source>
</evidence>
<keyword evidence="1" id="KW-1133">Transmembrane helix</keyword>
<keyword evidence="4" id="KW-1185">Reference proteome</keyword>
<accession>A0A7M3T6A4</accession>
<feature type="domain" description="Response regulatory" evidence="2">
    <location>
        <begin position="96"/>
        <end position="195"/>
    </location>
</feature>
<dbReference type="KEGG" id="hdh:G5B40_20040"/>
<evidence type="ECO:0000313" key="3">
    <source>
        <dbReference type="EMBL" id="QIE57535.1"/>
    </source>
</evidence>